<feature type="transmembrane region" description="Helical" evidence="4">
    <location>
        <begin position="407"/>
        <end position="430"/>
    </location>
</feature>
<keyword evidence="1" id="KW-0677">Repeat</keyword>
<feature type="repeat" description="TPR" evidence="3">
    <location>
        <begin position="765"/>
        <end position="798"/>
    </location>
</feature>
<dbReference type="InterPro" id="IPR011990">
    <property type="entry name" value="TPR-like_helical_dom_sf"/>
</dbReference>
<feature type="transmembrane region" description="Helical" evidence="4">
    <location>
        <begin position="94"/>
        <end position="116"/>
    </location>
</feature>
<dbReference type="InterPro" id="IPR051012">
    <property type="entry name" value="CellSynth/LPSAsmb/PSIAsmb"/>
</dbReference>
<feature type="transmembrane region" description="Helical" evidence="4">
    <location>
        <begin position="65"/>
        <end position="82"/>
    </location>
</feature>
<feature type="transmembrane region" description="Helical" evidence="4">
    <location>
        <begin position="295"/>
        <end position="314"/>
    </location>
</feature>
<dbReference type="PANTHER" id="PTHR45586:SF1">
    <property type="entry name" value="LIPOPOLYSACCHARIDE ASSEMBLY PROTEIN B"/>
    <property type="match status" value="1"/>
</dbReference>
<dbReference type="InterPro" id="IPR019734">
    <property type="entry name" value="TPR_rpt"/>
</dbReference>
<gene>
    <name evidence="5" type="ORF">A2494_01755</name>
</gene>
<keyword evidence="4" id="KW-0812">Transmembrane</keyword>
<feature type="transmembrane region" description="Helical" evidence="4">
    <location>
        <begin position="248"/>
        <end position="266"/>
    </location>
</feature>
<feature type="transmembrane region" description="Helical" evidence="4">
    <location>
        <begin position="202"/>
        <end position="220"/>
    </location>
</feature>
<dbReference type="EMBL" id="MHLU01000051">
    <property type="protein sequence ID" value="OGZ19477.1"/>
    <property type="molecule type" value="Genomic_DNA"/>
</dbReference>
<organism evidence="5 6">
    <name type="scientific">Candidatus Lloydbacteria bacterium RIFOXYC12_FULL_46_25</name>
    <dbReference type="NCBI Taxonomy" id="1798670"/>
    <lineage>
        <taxon>Bacteria</taxon>
        <taxon>Candidatus Lloydiibacteriota</taxon>
    </lineage>
</organism>
<dbReference type="Gene3D" id="1.25.40.10">
    <property type="entry name" value="Tetratricopeptide repeat domain"/>
    <property type="match status" value="2"/>
</dbReference>
<evidence type="ECO:0000313" key="6">
    <source>
        <dbReference type="Proteomes" id="UP000178106"/>
    </source>
</evidence>
<feature type="transmembrane region" description="Helical" evidence="4">
    <location>
        <begin position="442"/>
        <end position="465"/>
    </location>
</feature>
<dbReference type="SUPFAM" id="SSF48452">
    <property type="entry name" value="TPR-like"/>
    <property type="match status" value="2"/>
</dbReference>
<evidence type="ECO:0000256" key="1">
    <source>
        <dbReference type="ARBA" id="ARBA00022737"/>
    </source>
</evidence>
<proteinExistence type="predicted"/>
<feature type="transmembrane region" description="Helical" evidence="4">
    <location>
        <begin position="225"/>
        <end position="242"/>
    </location>
</feature>
<dbReference type="Pfam" id="PF13432">
    <property type="entry name" value="TPR_16"/>
    <property type="match status" value="1"/>
</dbReference>
<dbReference type="SMART" id="SM00028">
    <property type="entry name" value="TPR"/>
    <property type="match status" value="3"/>
</dbReference>
<feature type="transmembrane region" description="Helical" evidence="4">
    <location>
        <begin position="128"/>
        <end position="148"/>
    </location>
</feature>
<keyword evidence="4" id="KW-0472">Membrane</keyword>
<keyword evidence="2 3" id="KW-0802">TPR repeat</keyword>
<comment type="caution">
    <text evidence="5">The sequence shown here is derived from an EMBL/GenBank/DDBJ whole genome shotgun (WGS) entry which is preliminary data.</text>
</comment>
<evidence type="ECO:0000256" key="3">
    <source>
        <dbReference type="PROSITE-ProRule" id="PRU00339"/>
    </source>
</evidence>
<name>A0A1G2E0X8_9BACT</name>
<sequence>MSEEQYVQEQSAPAKSVFARVLLGKVLSHKVFSDRALYLLLLGVSFLLPVFFIPGQFVAPEFAKMVLLEVAVLIGTFMWAAGRLRDGHLNLPKSVLLLVSALLVVQFVVAAIVSPAPMLSFIGSGYDIGTVNSFLALFLFLFLGSMAFSTRDRVLSLYASLMFSTVIIMVYQLLRYFFGADFLAFGLFTNEASTPVGKWNDMVTLMGGAMLLVLTTLYFFPQNKVLRLPAYAVFLVGLFFLLLVNFKVLWFILFVLAGMLVIFAIYEGERAHRAGVRSAAESGSEHHHKPIHKRVAGHLPVLTTVLLVVAFIYGSGLTMVPLKKDGPTIGSFIEKVLKPAPYSEVVLTPQFTFNVVAQTLKDSPLFGTSPNRFGTGYLMYKTSDINRTPFWDTSDIGNYAFGRIPTYFATTGIIGTILWVIFVVFLFIKSRKIFALLSKDRIAAYMAFSLFMLVIYFWSIAFFYLPNIAMFALAFLFTGALIAFLVSEGVVPVYRVSFDRGSKLSMILTPVVVIVLAGVVASSVLLYRQVSSLVAFRDAQVALAANNLDQAKVDLVLASTRSERDIYYRSLSNIALVQLQQLANAKLPAEQVQPKANELISEAGTYAQRALTLDPSNFENHLQVGGVYDILHALGIETVGTETTFNLAKLNYQQGLSLNPRSPRILFMLARLEFSAGNRAEGKKYLYQALAERPNYLEALSFAVQMEISDKNPGAAVDILRAGINVEPTNFLLRFALGYLYFEARDYKSAIGEFEAAVVLNPVYADAKYFLGLSYSKTGRTAEAVQQFTDVQTLNPDNKDIANILKNLKAGSGALENGATSASPVNDALNQLNQGSN</sequence>
<feature type="transmembrane region" description="Helical" evidence="4">
    <location>
        <begin position="506"/>
        <end position="527"/>
    </location>
</feature>
<dbReference type="PROSITE" id="PS50005">
    <property type="entry name" value="TPR"/>
    <property type="match status" value="2"/>
</dbReference>
<evidence type="ECO:0000256" key="4">
    <source>
        <dbReference type="SAM" id="Phobius"/>
    </source>
</evidence>
<feature type="transmembrane region" description="Helical" evidence="4">
    <location>
        <begin position="37"/>
        <end position="59"/>
    </location>
</feature>
<dbReference type="AlphaFoldDB" id="A0A1G2E0X8"/>
<keyword evidence="4" id="KW-1133">Transmembrane helix</keyword>
<reference evidence="5 6" key="1">
    <citation type="journal article" date="2016" name="Nat. Commun.">
        <title>Thousands of microbial genomes shed light on interconnected biogeochemical processes in an aquifer system.</title>
        <authorList>
            <person name="Anantharaman K."/>
            <person name="Brown C.T."/>
            <person name="Hug L.A."/>
            <person name="Sharon I."/>
            <person name="Castelle C.J."/>
            <person name="Probst A.J."/>
            <person name="Thomas B.C."/>
            <person name="Singh A."/>
            <person name="Wilkins M.J."/>
            <person name="Karaoz U."/>
            <person name="Brodie E.L."/>
            <person name="Williams K.H."/>
            <person name="Hubbard S.S."/>
            <person name="Banfield J.F."/>
        </authorList>
    </citation>
    <scope>NUCLEOTIDE SEQUENCE [LARGE SCALE GENOMIC DNA]</scope>
</reference>
<feature type="transmembrane region" description="Helical" evidence="4">
    <location>
        <begin position="471"/>
        <end position="494"/>
    </location>
</feature>
<feature type="repeat" description="TPR" evidence="3">
    <location>
        <begin position="731"/>
        <end position="764"/>
    </location>
</feature>
<feature type="transmembrane region" description="Helical" evidence="4">
    <location>
        <begin position="155"/>
        <end position="174"/>
    </location>
</feature>
<accession>A0A1G2E0X8</accession>
<protein>
    <submittedName>
        <fullName evidence="5">Uncharacterized protein</fullName>
    </submittedName>
</protein>
<dbReference type="Proteomes" id="UP000178106">
    <property type="component" value="Unassembled WGS sequence"/>
</dbReference>
<evidence type="ECO:0000313" key="5">
    <source>
        <dbReference type="EMBL" id="OGZ19477.1"/>
    </source>
</evidence>
<dbReference type="PANTHER" id="PTHR45586">
    <property type="entry name" value="TPR REPEAT-CONTAINING PROTEIN PA4667"/>
    <property type="match status" value="1"/>
</dbReference>
<evidence type="ECO:0000256" key="2">
    <source>
        <dbReference type="ARBA" id="ARBA00022803"/>
    </source>
</evidence>